<dbReference type="RefSeq" id="WP_052419710.1">
    <property type="nucleotide sequence ID" value="NZ_JMCB01000002.1"/>
</dbReference>
<dbReference type="InterPro" id="IPR001193">
    <property type="entry name" value="MBTPS2"/>
</dbReference>
<feature type="transmembrane region" description="Helical" evidence="1">
    <location>
        <begin position="159"/>
        <end position="181"/>
    </location>
</feature>
<feature type="transmembrane region" description="Helical" evidence="1">
    <location>
        <begin position="256"/>
        <end position="276"/>
    </location>
</feature>
<dbReference type="EMBL" id="JMCB01000002">
    <property type="protein sequence ID" value="KFE71161.1"/>
    <property type="molecule type" value="Genomic_DNA"/>
</dbReference>
<feature type="transmembrane region" description="Helical" evidence="1">
    <location>
        <begin position="232"/>
        <end position="250"/>
    </location>
</feature>
<keyword evidence="1" id="KW-1133">Transmembrane helix</keyword>
<evidence type="ECO:0000256" key="1">
    <source>
        <dbReference type="SAM" id="Phobius"/>
    </source>
</evidence>
<feature type="transmembrane region" description="Helical" evidence="1">
    <location>
        <begin position="328"/>
        <end position="347"/>
    </location>
</feature>
<feature type="transmembrane region" description="Helical" evidence="1">
    <location>
        <begin position="125"/>
        <end position="147"/>
    </location>
</feature>
<dbReference type="AlphaFoldDB" id="A0A085WTZ8"/>
<dbReference type="Proteomes" id="UP000028725">
    <property type="component" value="Unassembled WGS sequence"/>
</dbReference>
<dbReference type="OrthoDB" id="9759690at2"/>
<evidence type="ECO:0000313" key="3">
    <source>
        <dbReference type="Proteomes" id="UP000028725"/>
    </source>
</evidence>
<name>A0A085WTZ8_9BACT</name>
<keyword evidence="1" id="KW-0812">Transmembrane</keyword>
<dbReference type="STRING" id="394096.DB31_3291"/>
<feature type="transmembrane region" description="Helical" evidence="1">
    <location>
        <begin position="378"/>
        <end position="407"/>
    </location>
</feature>
<evidence type="ECO:0000313" key="2">
    <source>
        <dbReference type="EMBL" id="KFE71161.1"/>
    </source>
</evidence>
<gene>
    <name evidence="2" type="ORF">DB31_3291</name>
</gene>
<protein>
    <recommendedName>
        <fullName evidence="4">Peptidase, M50 family protein</fullName>
    </recommendedName>
</protein>
<dbReference type="GO" id="GO:0031293">
    <property type="term" value="P:membrane protein intracellular domain proteolysis"/>
    <property type="evidence" value="ECO:0007669"/>
    <property type="project" value="TreeGrafter"/>
</dbReference>
<dbReference type="GO" id="GO:0005737">
    <property type="term" value="C:cytoplasm"/>
    <property type="evidence" value="ECO:0007669"/>
    <property type="project" value="TreeGrafter"/>
</dbReference>
<evidence type="ECO:0008006" key="4">
    <source>
        <dbReference type="Google" id="ProtNLM"/>
    </source>
</evidence>
<reference evidence="2 3" key="1">
    <citation type="submission" date="2014-04" db="EMBL/GenBank/DDBJ databases">
        <title>Genome assembly of Hyalangium minutum DSM 14724.</title>
        <authorList>
            <person name="Sharma G."/>
            <person name="Subramanian S."/>
        </authorList>
    </citation>
    <scope>NUCLEOTIDE SEQUENCE [LARGE SCALE GENOMIC DNA]</scope>
    <source>
        <strain evidence="2 3">DSM 14724</strain>
    </source>
</reference>
<feature type="transmembrane region" description="Helical" evidence="1">
    <location>
        <begin position="201"/>
        <end position="220"/>
    </location>
</feature>
<proteinExistence type="predicted"/>
<keyword evidence="3" id="KW-1185">Reference proteome</keyword>
<dbReference type="PANTHER" id="PTHR13325:SF3">
    <property type="entry name" value="MEMBRANE-BOUND TRANSCRIPTION FACTOR SITE-2 PROTEASE"/>
    <property type="match status" value="1"/>
</dbReference>
<dbReference type="GO" id="GO:0016020">
    <property type="term" value="C:membrane"/>
    <property type="evidence" value="ECO:0007669"/>
    <property type="project" value="InterPro"/>
</dbReference>
<organism evidence="2 3">
    <name type="scientific">Hyalangium minutum</name>
    <dbReference type="NCBI Taxonomy" id="394096"/>
    <lineage>
        <taxon>Bacteria</taxon>
        <taxon>Pseudomonadati</taxon>
        <taxon>Myxococcota</taxon>
        <taxon>Myxococcia</taxon>
        <taxon>Myxococcales</taxon>
        <taxon>Cystobacterineae</taxon>
        <taxon>Archangiaceae</taxon>
        <taxon>Hyalangium</taxon>
    </lineage>
</organism>
<dbReference type="GO" id="GO:0004222">
    <property type="term" value="F:metalloendopeptidase activity"/>
    <property type="evidence" value="ECO:0007669"/>
    <property type="project" value="InterPro"/>
</dbReference>
<accession>A0A085WTZ8</accession>
<keyword evidence="1" id="KW-0472">Membrane</keyword>
<comment type="caution">
    <text evidence="2">The sequence shown here is derived from an EMBL/GenBank/DDBJ whole genome shotgun (WGS) entry which is preliminary data.</text>
</comment>
<dbReference type="PANTHER" id="PTHR13325">
    <property type="entry name" value="PROTEASE M50 MEMBRANE-BOUND TRANSCRIPTION FACTOR SITE 2 PROTEASE"/>
    <property type="match status" value="1"/>
</dbReference>
<sequence>MDRYYLTDALSLSKTDDPQSGRRYCIFVGRRAFHGSERLARLLECLERESSLDAIVARLNEGDVKFTAEQVRSVIETQLIPAGLVSTDKKAAPAASNHSPYVFFARQLAGPETVARACSPFTFLFAPRALITTLLACAVLLGGWLLATPYQLSSVRVAVTTFNMTLGDALLFYVLLFSALAFHELGHAAASRYSGAEPAEIGIGLYLVFPVLFCNVTEAWRLPRAGRMRVNLGGVYFQLIVTALAAPVQLATQSAAIAAFMGASLTTLFVTLNPFFRFDGYWVYSDLFRLPNLRDQARAWGANVLTRAASLVMGRRDKGPPPLAGSRVALAVYALASTVFFATFAVFAARTTWVLVTSLPQLLGAVLARFASTEPLEALVAVSGSVVMVLAYLAGMLFSAMVVLSTLGRGVRLVRQALIAPPARAASNSQGMSA</sequence>